<feature type="chain" id="PRO_5008581760" description="Gamma-interferon-inducible lysosomal thiol reductase" evidence="3">
    <location>
        <begin position="20"/>
        <end position="200"/>
    </location>
</feature>
<evidence type="ECO:0000256" key="3">
    <source>
        <dbReference type="SAM" id="SignalP"/>
    </source>
</evidence>
<name>A0A1B6E2I6_9HEMI</name>
<evidence type="ECO:0008006" key="5">
    <source>
        <dbReference type="Google" id="ProtNLM"/>
    </source>
</evidence>
<dbReference type="PANTHER" id="PTHR13234:SF68">
    <property type="entry name" value="GH19763P"/>
    <property type="match status" value="1"/>
</dbReference>
<gene>
    <name evidence="4" type="ORF">g.45405</name>
</gene>
<protein>
    <recommendedName>
        <fullName evidence="5">Gamma-interferon-inducible lysosomal thiol reductase</fullName>
    </recommendedName>
</protein>
<feature type="non-terminal residue" evidence="4">
    <location>
        <position position="1"/>
    </location>
</feature>
<accession>A0A1B6E2I6</accession>
<proteinExistence type="inferred from homology"/>
<dbReference type="PANTHER" id="PTHR13234">
    <property type="entry name" value="GAMMA-INTERFERON INDUCIBLE LYSOSOMAL THIOL REDUCTASE GILT"/>
    <property type="match status" value="1"/>
</dbReference>
<dbReference type="InterPro" id="IPR004911">
    <property type="entry name" value="Interferon-induced_GILT"/>
</dbReference>
<dbReference type="Pfam" id="PF03227">
    <property type="entry name" value="GILT"/>
    <property type="match status" value="1"/>
</dbReference>
<keyword evidence="3" id="KW-0732">Signal</keyword>
<dbReference type="GO" id="GO:0016671">
    <property type="term" value="F:oxidoreductase activity, acting on a sulfur group of donors, disulfide as acceptor"/>
    <property type="evidence" value="ECO:0007669"/>
    <property type="project" value="InterPro"/>
</dbReference>
<keyword evidence="2" id="KW-0325">Glycoprotein</keyword>
<dbReference type="Gene3D" id="3.40.30.10">
    <property type="entry name" value="Glutaredoxin"/>
    <property type="match status" value="1"/>
</dbReference>
<organism evidence="4">
    <name type="scientific">Clastoptera arizonana</name>
    <name type="common">Arizona spittle bug</name>
    <dbReference type="NCBI Taxonomy" id="38151"/>
    <lineage>
        <taxon>Eukaryota</taxon>
        <taxon>Metazoa</taxon>
        <taxon>Ecdysozoa</taxon>
        <taxon>Arthropoda</taxon>
        <taxon>Hexapoda</taxon>
        <taxon>Insecta</taxon>
        <taxon>Pterygota</taxon>
        <taxon>Neoptera</taxon>
        <taxon>Paraneoptera</taxon>
        <taxon>Hemiptera</taxon>
        <taxon>Auchenorrhyncha</taxon>
        <taxon>Cercopoidea</taxon>
        <taxon>Clastopteridae</taxon>
        <taxon>Clastoptera</taxon>
    </lineage>
</organism>
<reference evidence="4" key="1">
    <citation type="submission" date="2015-12" db="EMBL/GenBank/DDBJ databases">
        <title>De novo transcriptome assembly of four potential Pierce s Disease insect vectors from Arizona vineyards.</title>
        <authorList>
            <person name="Tassone E.E."/>
        </authorList>
    </citation>
    <scope>NUCLEOTIDE SEQUENCE</scope>
</reference>
<evidence type="ECO:0000313" key="4">
    <source>
        <dbReference type="EMBL" id="JAS32119.1"/>
    </source>
</evidence>
<comment type="similarity">
    <text evidence="1">Belongs to the GILT family.</text>
</comment>
<dbReference type="EMBL" id="GEDC01005179">
    <property type="protein sequence ID" value="JAS32119.1"/>
    <property type="molecule type" value="Transcribed_RNA"/>
</dbReference>
<feature type="signal peptide" evidence="3">
    <location>
        <begin position="1"/>
        <end position="19"/>
    </location>
</feature>
<sequence>LAWTVFCACAVTLMAPVRSLSEKVQVDVYFESLCPDSKSFVRSDLLQNMPNFQSYIDLTMIPFGKAQSTPSGFQCQHGQPECFGNMVMSCAYQQLPSGLPQVKFTDCFMEHPFENNIQNCAEQQLIDTNKIMECLRSQEGRQLQLEAERQTKANTPGPRYVPTIVFNKIYDDYSQRDVEAGRFLNALCRHIPHAVSCQSK</sequence>
<evidence type="ECO:0000256" key="1">
    <source>
        <dbReference type="ARBA" id="ARBA00005679"/>
    </source>
</evidence>
<dbReference type="AlphaFoldDB" id="A0A1B6E2I6"/>
<evidence type="ECO:0000256" key="2">
    <source>
        <dbReference type="ARBA" id="ARBA00023180"/>
    </source>
</evidence>